<feature type="transmembrane region" description="Helical" evidence="5">
    <location>
        <begin position="319"/>
        <end position="337"/>
    </location>
</feature>
<keyword evidence="1" id="KW-0677">Repeat</keyword>
<dbReference type="PANTHER" id="PTHR44227:SF3">
    <property type="entry name" value="PROTEIN O-MANNOSYL-TRANSFERASE TMTC4"/>
    <property type="match status" value="1"/>
</dbReference>
<dbReference type="PROSITE" id="PS50293">
    <property type="entry name" value="TPR_REGION"/>
    <property type="match status" value="1"/>
</dbReference>
<comment type="caution">
    <text evidence="6">The sequence shown here is derived from an EMBL/GenBank/DDBJ whole genome shotgun (WGS) entry which is preliminary data.</text>
</comment>
<dbReference type="SMART" id="SM00028">
    <property type="entry name" value="TPR"/>
    <property type="match status" value="2"/>
</dbReference>
<feature type="transmembrane region" description="Helical" evidence="5">
    <location>
        <begin position="145"/>
        <end position="162"/>
    </location>
</feature>
<dbReference type="PANTHER" id="PTHR44227">
    <property type="match status" value="1"/>
</dbReference>
<feature type="transmembrane region" description="Helical" evidence="5">
    <location>
        <begin position="344"/>
        <end position="365"/>
    </location>
</feature>
<keyword evidence="5" id="KW-0812">Transmembrane</keyword>
<feature type="repeat" description="TPR" evidence="3">
    <location>
        <begin position="517"/>
        <end position="550"/>
    </location>
</feature>
<dbReference type="InterPro" id="IPR019734">
    <property type="entry name" value="TPR_rpt"/>
</dbReference>
<dbReference type="SUPFAM" id="SSF48452">
    <property type="entry name" value="TPR-like"/>
    <property type="match status" value="1"/>
</dbReference>
<dbReference type="AlphaFoldDB" id="A0A538S792"/>
<keyword evidence="2 3" id="KW-0802">TPR repeat</keyword>
<feature type="transmembrane region" description="Helical" evidence="5">
    <location>
        <begin position="202"/>
        <end position="227"/>
    </location>
</feature>
<feature type="transmembrane region" description="Helical" evidence="5">
    <location>
        <begin position="242"/>
        <end position="267"/>
    </location>
</feature>
<name>A0A538S792_UNCEI</name>
<dbReference type="Gene3D" id="1.25.40.10">
    <property type="entry name" value="Tetratricopeptide repeat domain"/>
    <property type="match status" value="1"/>
</dbReference>
<reference evidence="6 7" key="1">
    <citation type="journal article" date="2019" name="Nat. Microbiol.">
        <title>Mediterranean grassland soil C-N compound turnover is dependent on rainfall and depth, and is mediated by genomically divergent microorganisms.</title>
        <authorList>
            <person name="Diamond S."/>
            <person name="Andeer P.F."/>
            <person name="Li Z."/>
            <person name="Crits-Christoph A."/>
            <person name="Burstein D."/>
            <person name="Anantharaman K."/>
            <person name="Lane K.R."/>
            <person name="Thomas B.C."/>
            <person name="Pan C."/>
            <person name="Northen T.R."/>
            <person name="Banfield J.F."/>
        </authorList>
    </citation>
    <scope>NUCLEOTIDE SEQUENCE [LARGE SCALE GENOMIC DNA]</scope>
    <source>
        <strain evidence="6">WS_1</strain>
    </source>
</reference>
<feature type="transmembrane region" description="Helical" evidence="5">
    <location>
        <begin position="174"/>
        <end position="190"/>
    </location>
</feature>
<evidence type="ECO:0000256" key="1">
    <source>
        <dbReference type="ARBA" id="ARBA00022737"/>
    </source>
</evidence>
<keyword evidence="5" id="KW-1133">Transmembrane helix</keyword>
<dbReference type="InterPro" id="IPR052346">
    <property type="entry name" value="O-mannosyl-transferase_TMTC"/>
</dbReference>
<accession>A0A538S792</accession>
<evidence type="ECO:0000256" key="4">
    <source>
        <dbReference type="SAM" id="MobiDB-lite"/>
    </source>
</evidence>
<protein>
    <submittedName>
        <fullName evidence="6">Tetratricopeptide repeat protein</fullName>
    </submittedName>
</protein>
<keyword evidence="5" id="KW-0472">Membrane</keyword>
<evidence type="ECO:0000256" key="3">
    <source>
        <dbReference type="PROSITE-ProRule" id="PRU00339"/>
    </source>
</evidence>
<dbReference type="InterPro" id="IPR011990">
    <property type="entry name" value="TPR-like_helical_dom_sf"/>
</dbReference>
<feature type="region of interest" description="Disordered" evidence="4">
    <location>
        <begin position="1"/>
        <end position="24"/>
    </location>
</feature>
<feature type="transmembrane region" description="Helical" evidence="5">
    <location>
        <begin position="371"/>
        <end position="392"/>
    </location>
</feature>
<organism evidence="6 7">
    <name type="scientific">Eiseniibacteriota bacterium</name>
    <dbReference type="NCBI Taxonomy" id="2212470"/>
    <lineage>
        <taxon>Bacteria</taxon>
        <taxon>Candidatus Eiseniibacteriota</taxon>
    </lineage>
</organism>
<feature type="compositionally biased region" description="Basic residues" evidence="4">
    <location>
        <begin position="1"/>
        <end position="10"/>
    </location>
</feature>
<evidence type="ECO:0000313" key="7">
    <source>
        <dbReference type="Proteomes" id="UP000316292"/>
    </source>
</evidence>
<dbReference type="EMBL" id="VBOR01000119">
    <property type="protein sequence ID" value="TMQ47252.1"/>
    <property type="molecule type" value="Genomic_DNA"/>
</dbReference>
<dbReference type="Pfam" id="PF13424">
    <property type="entry name" value="TPR_12"/>
    <property type="match status" value="1"/>
</dbReference>
<evidence type="ECO:0000313" key="6">
    <source>
        <dbReference type="EMBL" id="TMQ47252.1"/>
    </source>
</evidence>
<feature type="transmembrane region" description="Helical" evidence="5">
    <location>
        <begin position="399"/>
        <end position="417"/>
    </location>
</feature>
<proteinExistence type="predicted"/>
<dbReference type="Proteomes" id="UP000316292">
    <property type="component" value="Unassembled WGS sequence"/>
</dbReference>
<sequence>MPSPNRKKSRPKEDSQPQGPSPLRGWLPVRHASLPWAGWLAAGSAIAAVALLVNFQTLHFAFVSWDDSTYVTQNPWIRDWSWENLRHIFTKPYFVSYMPLQLVSYMLDHSLWGLKPFGYHLQQILLHALDSVLAFELVRRLLGRFWLAFIAALLFAVHPSHVESVAWISARKDVLSAAFLFPSVIFYLLARGDRSLRPGPYAASIVFFTLAVLSKVNVVVMPLFLLLVDWTTLRLPRSGPRWWIQVLGTKVPYGAIGLGVMVVNWIVEVKTNKEYAHDPLRYLVLKGHATWDYLGILAGVHRQSPIYDTPPTHLDPASAAVRLSGLLLLPALVWWGLRVRHRVLAFGAGWMLVMLLPAMFFPVPTYVADRYLYHASLGFCWLLAAAILGAGARIRPPKLRLAAAALLTAGVASFFAVRTVRYNRVWAGSESLWSYTIQASRDFRAFNNLARVRIEQNRWDDAERLFKLGARQVNVTSWEGLTVVYYKTGRYAEALQANDKSFALHAQRGKEDRGELAELYYKRGSVLLGLNRTGEAIQDFEKALQINPGHTEARKMMEAARSR</sequence>
<dbReference type="PROSITE" id="PS50005">
    <property type="entry name" value="TPR"/>
    <property type="match status" value="1"/>
</dbReference>
<evidence type="ECO:0000256" key="2">
    <source>
        <dbReference type="ARBA" id="ARBA00022803"/>
    </source>
</evidence>
<gene>
    <name evidence="6" type="ORF">E6K71_10440</name>
</gene>
<feature type="transmembrane region" description="Helical" evidence="5">
    <location>
        <begin position="36"/>
        <end position="55"/>
    </location>
</feature>
<evidence type="ECO:0000256" key="5">
    <source>
        <dbReference type="SAM" id="Phobius"/>
    </source>
</evidence>